<feature type="transmembrane region" description="Helical" evidence="5">
    <location>
        <begin position="187"/>
        <end position="206"/>
    </location>
</feature>
<feature type="transmembrane region" description="Helical" evidence="5">
    <location>
        <begin position="258"/>
        <end position="276"/>
    </location>
</feature>
<evidence type="ECO:0000256" key="2">
    <source>
        <dbReference type="ARBA" id="ARBA00022692"/>
    </source>
</evidence>
<comment type="subcellular location">
    <subcellularLocation>
        <location evidence="1">Membrane</location>
        <topology evidence="1">Multi-pass membrane protein</topology>
    </subcellularLocation>
</comment>
<dbReference type="InterPro" id="IPR011547">
    <property type="entry name" value="SLC26A/SulP_dom"/>
</dbReference>
<evidence type="ECO:0000313" key="7">
    <source>
        <dbReference type="EMBL" id="MEE2033840.1"/>
    </source>
</evidence>
<dbReference type="SUPFAM" id="SSF52091">
    <property type="entry name" value="SpoIIaa-like"/>
    <property type="match status" value="1"/>
</dbReference>
<feature type="transmembrane region" description="Helical" evidence="5">
    <location>
        <begin position="389"/>
        <end position="422"/>
    </location>
</feature>
<evidence type="ECO:0000259" key="6">
    <source>
        <dbReference type="PROSITE" id="PS50801"/>
    </source>
</evidence>
<dbReference type="InterPro" id="IPR036513">
    <property type="entry name" value="STAS_dom_sf"/>
</dbReference>
<feature type="transmembrane region" description="Helical" evidence="5">
    <location>
        <begin position="141"/>
        <end position="159"/>
    </location>
</feature>
<keyword evidence="8" id="KW-1185">Reference proteome</keyword>
<evidence type="ECO:0000256" key="5">
    <source>
        <dbReference type="SAM" id="Phobius"/>
    </source>
</evidence>
<keyword evidence="3 5" id="KW-1133">Transmembrane helix</keyword>
<keyword evidence="2 5" id="KW-0812">Transmembrane</keyword>
<evidence type="ECO:0000313" key="8">
    <source>
        <dbReference type="Proteomes" id="UP001331936"/>
    </source>
</evidence>
<reference evidence="7 8" key="1">
    <citation type="submission" date="2023-08" db="EMBL/GenBank/DDBJ databases">
        <authorList>
            <person name="Girao M."/>
            <person name="Carvalho M.F."/>
        </authorList>
    </citation>
    <scope>NUCLEOTIDE SEQUENCE [LARGE SCALE GENOMIC DNA]</scope>
    <source>
        <strain evidence="7 8">CC-R104</strain>
    </source>
</reference>
<dbReference type="PANTHER" id="PTHR11814">
    <property type="entry name" value="SULFATE TRANSPORTER"/>
    <property type="match status" value="1"/>
</dbReference>
<dbReference type="RefSeq" id="WP_330153232.1">
    <property type="nucleotide sequence ID" value="NZ_JAUZMZ010000102.1"/>
</dbReference>
<feature type="domain" description="STAS" evidence="6">
    <location>
        <begin position="443"/>
        <end position="558"/>
    </location>
</feature>
<dbReference type="Pfam" id="PF00916">
    <property type="entry name" value="Sulfate_transp"/>
    <property type="match status" value="1"/>
</dbReference>
<feature type="transmembrane region" description="Helical" evidence="5">
    <location>
        <begin position="82"/>
        <end position="98"/>
    </location>
</feature>
<dbReference type="CDD" id="cd07042">
    <property type="entry name" value="STAS_SulP_like_sulfate_transporter"/>
    <property type="match status" value="1"/>
</dbReference>
<evidence type="ECO:0000256" key="1">
    <source>
        <dbReference type="ARBA" id="ARBA00004141"/>
    </source>
</evidence>
<dbReference type="Pfam" id="PF01740">
    <property type="entry name" value="STAS"/>
    <property type="match status" value="1"/>
</dbReference>
<protein>
    <submittedName>
        <fullName evidence="7">SulP family inorganic anion transporter</fullName>
    </submittedName>
</protein>
<organism evidence="7 8">
    <name type="scientific">Rhodococcus chondri</name>
    <dbReference type="NCBI Taxonomy" id="3065941"/>
    <lineage>
        <taxon>Bacteria</taxon>
        <taxon>Bacillati</taxon>
        <taxon>Actinomycetota</taxon>
        <taxon>Actinomycetes</taxon>
        <taxon>Mycobacteriales</taxon>
        <taxon>Nocardiaceae</taxon>
        <taxon>Rhodococcus</taxon>
    </lineage>
</organism>
<dbReference type="PROSITE" id="PS50801">
    <property type="entry name" value="STAS"/>
    <property type="match status" value="1"/>
</dbReference>
<feature type="transmembrane region" description="Helical" evidence="5">
    <location>
        <begin position="51"/>
        <end position="70"/>
    </location>
</feature>
<dbReference type="EMBL" id="JAUZMZ010000102">
    <property type="protein sequence ID" value="MEE2033840.1"/>
    <property type="molecule type" value="Genomic_DNA"/>
</dbReference>
<accession>A0ABU7JUZ3</accession>
<dbReference type="Proteomes" id="UP001331936">
    <property type="component" value="Unassembled WGS sequence"/>
</dbReference>
<comment type="caution">
    <text evidence="7">The sequence shown here is derived from an EMBL/GenBank/DDBJ whole genome shotgun (WGS) entry which is preliminary data.</text>
</comment>
<dbReference type="Gene3D" id="3.30.750.24">
    <property type="entry name" value="STAS domain"/>
    <property type="match status" value="1"/>
</dbReference>
<dbReference type="InterPro" id="IPR001902">
    <property type="entry name" value="SLC26A/SulP_fam"/>
</dbReference>
<evidence type="ECO:0000256" key="3">
    <source>
        <dbReference type="ARBA" id="ARBA00022989"/>
    </source>
</evidence>
<dbReference type="InterPro" id="IPR002645">
    <property type="entry name" value="STAS_dom"/>
</dbReference>
<feature type="transmembrane region" description="Helical" evidence="5">
    <location>
        <begin position="104"/>
        <end position="129"/>
    </location>
</feature>
<feature type="transmembrane region" description="Helical" evidence="5">
    <location>
        <begin position="331"/>
        <end position="351"/>
    </location>
</feature>
<sequence>MGWTGSLGRLPGIATARDYHREWLRSDVTAGLVLTALLIPAGMGYAEAAGLPAYAGLYATIVPLLAYAVVGPSKILVLGPDSSLAPLIAAAVLPLAVADDPESALALAGVLGVLVGLILLVGGFLRLGFVTELLSKPIRLGYLNAIALIVVVGQLPKLLGFSVDAPGLLGEIREVGRSVVQGEIDPVAAGIGLASLAIIVGFRLWFSRVPGVLVAVVGAIVLSAALDLTDDIGMVGALPEGLPLPSFGGVDWGDVGRLVGPAAGIALIAFADTGVLSRTFAARRGEDVNGSAEMKAVGVANIAGGLFGGFPISASGSRTPVAEQSGARTQFACVVGALAVLVFILVAPGITTYLPDATLGAVVIVAATALVDVRGMIRMWKMSTVEFGLAVAAFLGVALVGVLQGILVAIGLSFVSVVAHAWRPYHTELVRTADRPGFHDVERHPEGSRIPGLVLVRFDAPLFFANGEIFDQYVRSVVATSPSPVEWVIVAAEPITGLDTTAVDELVDLDMYLDGNGIRLAFAEMKGPIKDRLIQFGVGDRFDATHFYPTVDAAVTAFHHRAEHTK</sequence>
<evidence type="ECO:0000256" key="4">
    <source>
        <dbReference type="ARBA" id="ARBA00023136"/>
    </source>
</evidence>
<keyword evidence="4 5" id="KW-0472">Membrane</keyword>
<feature type="transmembrane region" description="Helical" evidence="5">
    <location>
        <begin position="213"/>
        <end position="238"/>
    </location>
</feature>
<gene>
    <name evidence="7" type="ORF">Q8814_17215</name>
</gene>
<feature type="transmembrane region" description="Helical" evidence="5">
    <location>
        <begin position="357"/>
        <end position="377"/>
    </location>
</feature>
<name>A0ABU7JUZ3_9NOCA</name>
<proteinExistence type="predicted"/>